<dbReference type="GeneID" id="110350369"/>
<dbReference type="AlphaFoldDB" id="A0AAX6T9E2"/>
<name>A0AAX6T9E2_HETGA</name>
<keyword evidence="2" id="KW-1185">Reference proteome</keyword>
<gene>
    <name evidence="3" type="primary">LOC110350369</name>
</gene>
<proteinExistence type="predicted"/>
<sequence>MPLPCVWRNAELLAVERDLVIHPRSVPAVEGGAPAAPEAAFTLPPGPAHTGGGQSAPENKTPALPKLCFLEACLASPAGEFRRLMKQHFLKLKLLHQRPVASFPGRARVTAHWAPGTAPLIHLPGTGSVNGESAVFKPSGKQSHRYEDMERRAPCCCNAALTTDGRAAGSPTSPVPGRGPGEDQFLNPPRTATDLCHSLFYVLSAVTSLIPLAAGKRKPQFLHVKA</sequence>
<accession>A0AAX6T9E2</accession>
<evidence type="ECO:0000313" key="3">
    <source>
        <dbReference type="RefSeq" id="XP_021118471.1"/>
    </source>
</evidence>
<dbReference type="RefSeq" id="XP_021118471.1">
    <property type="nucleotide sequence ID" value="XM_021262812.1"/>
</dbReference>
<dbReference type="Proteomes" id="UP000694906">
    <property type="component" value="Unplaced"/>
</dbReference>
<reference evidence="3" key="1">
    <citation type="submission" date="2025-08" db="UniProtKB">
        <authorList>
            <consortium name="RefSeq"/>
        </authorList>
    </citation>
    <scope>IDENTIFICATION</scope>
</reference>
<protein>
    <submittedName>
        <fullName evidence="3">Uncharacterized protein LOC110350369</fullName>
    </submittedName>
</protein>
<feature type="region of interest" description="Disordered" evidence="1">
    <location>
        <begin position="36"/>
        <end position="59"/>
    </location>
</feature>
<evidence type="ECO:0000313" key="2">
    <source>
        <dbReference type="Proteomes" id="UP000694906"/>
    </source>
</evidence>
<organism evidence="2 3">
    <name type="scientific">Heterocephalus glaber</name>
    <name type="common">Naked mole rat</name>
    <dbReference type="NCBI Taxonomy" id="10181"/>
    <lineage>
        <taxon>Eukaryota</taxon>
        <taxon>Metazoa</taxon>
        <taxon>Chordata</taxon>
        <taxon>Craniata</taxon>
        <taxon>Vertebrata</taxon>
        <taxon>Euteleostomi</taxon>
        <taxon>Mammalia</taxon>
        <taxon>Eutheria</taxon>
        <taxon>Euarchontoglires</taxon>
        <taxon>Glires</taxon>
        <taxon>Rodentia</taxon>
        <taxon>Hystricomorpha</taxon>
        <taxon>Bathyergidae</taxon>
        <taxon>Heterocephalus</taxon>
    </lineage>
</organism>
<evidence type="ECO:0000256" key="1">
    <source>
        <dbReference type="SAM" id="MobiDB-lite"/>
    </source>
</evidence>